<evidence type="ECO:0000256" key="5">
    <source>
        <dbReference type="ARBA" id="ARBA00023136"/>
    </source>
</evidence>
<feature type="chain" id="PRO_5026852886" evidence="8">
    <location>
        <begin position="23"/>
        <end position="791"/>
    </location>
</feature>
<accession>A0A6L3ZL04</accession>
<evidence type="ECO:0000256" key="4">
    <source>
        <dbReference type="ARBA" id="ARBA00022692"/>
    </source>
</evidence>
<dbReference type="Gene3D" id="2.60.40.1120">
    <property type="entry name" value="Carboxypeptidase-like, regulatory domain"/>
    <property type="match status" value="1"/>
</dbReference>
<dbReference type="Pfam" id="PF13715">
    <property type="entry name" value="CarbopepD_reg_2"/>
    <property type="match status" value="1"/>
</dbReference>
<dbReference type="InterPro" id="IPR039426">
    <property type="entry name" value="TonB-dep_rcpt-like"/>
</dbReference>
<reference evidence="11 12" key="1">
    <citation type="submission" date="2019-10" db="EMBL/GenBank/DDBJ databases">
        <title>Genome sequence of Phaeocystidibacter marisrubri JCM30614 (type strain).</title>
        <authorList>
            <person name="Bowman J.P."/>
        </authorList>
    </citation>
    <scope>NUCLEOTIDE SEQUENCE [LARGE SCALE GENOMIC DNA]</scope>
    <source>
        <strain evidence="11 12">JCM 30614</strain>
    </source>
</reference>
<gene>
    <name evidence="11" type="ORF">F8C82_01035</name>
</gene>
<keyword evidence="8" id="KW-0732">Signal</keyword>
<dbReference type="Proteomes" id="UP000484164">
    <property type="component" value="Unassembled WGS sequence"/>
</dbReference>
<evidence type="ECO:0000256" key="2">
    <source>
        <dbReference type="ARBA" id="ARBA00022448"/>
    </source>
</evidence>
<dbReference type="EMBL" id="WBVQ01000001">
    <property type="protein sequence ID" value="KAB2818208.1"/>
    <property type="molecule type" value="Genomic_DNA"/>
</dbReference>
<evidence type="ECO:0000256" key="1">
    <source>
        <dbReference type="ARBA" id="ARBA00004571"/>
    </source>
</evidence>
<evidence type="ECO:0000256" key="3">
    <source>
        <dbReference type="ARBA" id="ARBA00022452"/>
    </source>
</evidence>
<dbReference type="PANTHER" id="PTHR40980:SF4">
    <property type="entry name" value="TONB-DEPENDENT RECEPTOR-LIKE BETA-BARREL DOMAIN-CONTAINING PROTEIN"/>
    <property type="match status" value="1"/>
</dbReference>
<dbReference type="PROSITE" id="PS52016">
    <property type="entry name" value="TONB_DEPENDENT_REC_3"/>
    <property type="match status" value="1"/>
</dbReference>
<dbReference type="Pfam" id="PF07715">
    <property type="entry name" value="Plug"/>
    <property type="match status" value="1"/>
</dbReference>
<keyword evidence="12" id="KW-1185">Reference proteome</keyword>
<keyword evidence="6 7" id="KW-0998">Cell outer membrane</keyword>
<feature type="domain" description="TonB-dependent receptor plug" evidence="9">
    <location>
        <begin position="150"/>
        <end position="222"/>
    </location>
</feature>
<feature type="domain" description="Outer membrane protein beta-barrel" evidence="10">
    <location>
        <begin position="380"/>
        <end position="775"/>
    </location>
</feature>
<evidence type="ECO:0000259" key="9">
    <source>
        <dbReference type="Pfam" id="PF07715"/>
    </source>
</evidence>
<name>A0A6L3ZL04_9FLAO</name>
<dbReference type="Gene3D" id="2.40.170.20">
    <property type="entry name" value="TonB-dependent receptor, beta-barrel domain"/>
    <property type="match status" value="1"/>
</dbReference>
<dbReference type="OrthoDB" id="8764943at2"/>
<dbReference type="Pfam" id="PF14905">
    <property type="entry name" value="OMP_b-brl_3"/>
    <property type="match status" value="1"/>
</dbReference>
<feature type="signal peptide" evidence="8">
    <location>
        <begin position="1"/>
        <end position="22"/>
    </location>
</feature>
<sequence>MQRISKFVILTVLLAVSSLGMAQQKGITFTGTVVDASNSEPLPYTVVAIRNSETDELTTSVTTDIEGAFTVSSPISKVYVEIVLMGYEDVQILPSVQSGTQNLGTIQMTASSQNLNEVEIVAERSSVEFQMDKRVFNVGSDLSTSGMGAMDVLNNVPSVNVDIEGQVSLRGNSGVQIMINGKPSVLSDDPSNALGTITADMIERIEVITNPSAKYQAEGTSGILNIVLKKEEKKGMNGSVSLNTGYPNNHSVGASLNYRTENFNFFTQLGAGYRTRPNYNESISQNSSDSLTIQSSGEDYRNEEFYNITLGTDYYINDLNVITLSGNFAYEIESQPSETNFEIYDPKGNLNSAYSRIEETSALNPKYRYDLQYSKQFEDHEDHQLIFSTLGHFFGKDQSSEFFNSYEVGTANFSDQRTATNFYQTDYTFKLDYTDPLSELFTLETGAMYEINDVGNDYSVRNLKGSVWEIDSSLTNDFTYIQKVLAGYVTGAYETESWGVKVGVRVENTELTTVLENTGDNNYQNYSNLFPSLHTHYKWGNGFSLQAGYSKRIYRPRLWNLNPFFNIRNNYNVRTGNPELQPEFADSYELTGILVRNDYSINASLYYLYTTDVVEYVTRYENGVNLTMPINIGTRQKVGVEVNGKWTVTDWFDLTGDFNYGYFTRDADYQSQNFDYSSDQWDGKLTTKFALPAEFDLEITTRYNSSYETIQGRVSGFAFFNAGVRKKLWNGKLVMNLGVQDIFATRVRETTINQPNYYMYNFSQRGTFLTFGISYGFGKGEAMSYSGGGRH</sequence>
<dbReference type="AlphaFoldDB" id="A0A6L3ZL04"/>
<evidence type="ECO:0000256" key="6">
    <source>
        <dbReference type="ARBA" id="ARBA00023237"/>
    </source>
</evidence>
<dbReference type="InterPro" id="IPR041700">
    <property type="entry name" value="OMP_b-brl_3"/>
</dbReference>
<comment type="similarity">
    <text evidence="7">Belongs to the TonB-dependent receptor family.</text>
</comment>
<dbReference type="PANTHER" id="PTHR40980">
    <property type="entry name" value="PLUG DOMAIN-CONTAINING PROTEIN"/>
    <property type="match status" value="1"/>
</dbReference>
<comment type="caution">
    <text evidence="11">The sequence shown here is derived from an EMBL/GenBank/DDBJ whole genome shotgun (WGS) entry which is preliminary data.</text>
</comment>
<comment type="subcellular location">
    <subcellularLocation>
        <location evidence="1 7">Cell outer membrane</location>
        <topology evidence="1 7">Multi-pass membrane protein</topology>
    </subcellularLocation>
</comment>
<dbReference type="InterPro" id="IPR008969">
    <property type="entry name" value="CarboxyPept-like_regulatory"/>
</dbReference>
<dbReference type="InterPro" id="IPR012910">
    <property type="entry name" value="Plug_dom"/>
</dbReference>
<keyword evidence="5 7" id="KW-0472">Membrane</keyword>
<proteinExistence type="inferred from homology"/>
<keyword evidence="4 7" id="KW-0812">Transmembrane</keyword>
<keyword evidence="2 7" id="KW-0813">Transport</keyword>
<evidence type="ECO:0000313" key="12">
    <source>
        <dbReference type="Proteomes" id="UP000484164"/>
    </source>
</evidence>
<evidence type="ECO:0000313" key="11">
    <source>
        <dbReference type="EMBL" id="KAB2818208.1"/>
    </source>
</evidence>
<evidence type="ECO:0000259" key="10">
    <source>
        <dbReference type="Pfam" id="PF14905"/>
    </source>
</evidence>
<evidence type="ECO:0000256" key="8">
    <source>
        <dbReference type="SAM" id="SignalP"/>
    </source>
</evidence>
<dbReference type="SUPFAM" id="SSF56935">
    <property type="entry name" value="Porins"/>
    <property type="match status" value="1"/>
</dbReference>
<keyword evidence="11" id="KW-0675">Receptor</keyword>
<keyword evidence="3 7" id="KW-1134">Transmembrane beta strand</keyword>
<protein>
    <submittedName>
        <fullName evidence="11">TonB-dependent receptor</fullName>
    </submittedName>
</protein>
<dbReference type="InterPro" id="IPR036942">
    <property type="entry name" value="Beta-barrel_TonB_sf"/>
</dbReference>
<dbReference type="InterPro" id="IPR037066">
    <property type="entry name" value="Plug_dom_sf"/>
</dbReference>
<evidence type="ECO:0000256" key="7">
    <source>
        <dbReference type="PROSITE-ProRule" id="PRU01360"/>
    </source>
</evidence>
<organism evidence="11 12">
    <name type="scientific">Phaeocystidibacter marisrubri</name>
    <dbReference type="NCBI Taxonomy" id="1577780"/>
    <lineage>
        <taxon>Bacteria</taxon>
        <taxon>Pseudomonadati</taxon>
        <taxon>Bacteroidota</taxon>
        <taxon>Flavobacteriia</taxon>
        <taxon>Flavobacteriales</taxon>
        <taxon>Phaeocystidibacteraceae</taxon>
        <taxon>Phaeocystidibacter</taxon>
    </lineage>
</organism>
<dbReference type="SUPFAM" id="SSF49464">
    <property type="entry name" value="Carboxypeptidase regulatory domain-like"/>
    <property type="match status" value="1"/>
</dbReference>
<dbReference type="Gene3D" id="2.170.130.10">
    <property type="entry name" value="TonB-dependent receptor, plug domain"/>
    <property type="match status" value="1"/>
</dbReference>
<dbReference type="GO" id="GO:0009279">
    <property type="term" value="C:cell outer membrane"/>
    <property type="evidence" value="ECO:0007669"/>
    <property type="project" value="UniProtKB-SubCell"/>
</dbReference>